<dbReference type="GO" id="GO:0006355">
    <property type="term" value="P:regulation of DNA-templated transcription"/>
    <property type="evidence" value="ECO:0007669"/>
    <property type="project" value="InterPro"/>
</dbReference>
<dbReference type="InterPro" id="IPR039420">
    <property type="entry name" value="WalR-like"/>
</dbReference>
<keyword evidence="4 7" id="KW-0238">DNA-binding</keyword>
<reference evidence="11 12" key="1">
    <citation type="submission" date="2019-11" db="EMBL/GenBank/DDBJ databases">
        <title>Draft genome sequence of Labilibaculum sp. strain SYP isolated from Black Sea.</title>
        <authorList>
            <person name="Yadav S."/>
            <person name="Villanueva L."/>
        </authorList>
    </citation>
    <scope>NUCLEOTIDE SEQUENCE [LARGE SCALE GENOMIC DNA]</scope>
    <source>
        <strain evidence="11 12">44</strain>
    </source>
</reference>
<gene>
    <name evidence="11" type="ORF">DWB62_015175</name>
    <name evidence="10" type="ORF">GNY23_15175</name>
</gene>
<dbReference type="Proteomes" id="UP000285951">
    <property type="component" value="Unassembled WGS sequence"/>
</dbReference>
<evidence type="ECO:0000256" key="5">
    <source>
        <dbReference type="ARBA" id="ARBA00023163"/>
    </source>
</evidence>
<evidence type="ECO:0000313" key="11">
    <source>
        <dbReference type="EMBL" id="MVB08365.1"/>
    </source>
</evidence>
<protein>
    <submittedName>
        <fullName evidence="10">Response regulator</fullName>
    </submittedName>
</protein>
<dbReference type="Gene3D" id="1.10.10.10">
    <property type="entry name" value="Winged helix-like DNA-binding domain superfamily/Winged helix DNA-binding domain"/>
    <property type="match status" value="1"/>
</dbReference>
<feature type="DNA-binding region" description="OmpR/PhoB-type" evidence="7">
    <location>
        <begin position="129"/>
        <end position="228"/>
    </location>
</feature>
<dbReference type="PROSITE" id="PS51755">
    <property type="entry name" value="OMPR_PHOB"/>
    <property type="match status" value="1"/>
</dbReference>
<dbReference type="Pfam" id="PF00072">
    <property type="entry name" value="Response_reg"/>
    <property type="match status" value="1"/>
</dbReference>
<keyword evidence="1 6" id="KW-0597">Phosphoprotein</keyword>
<comment type="caution">
    <text evidence="10">The sequence shown here is derived from an EMBL/GenBank/DDBJ whole genome shotgun (WGS) entry which is preliminary data.</text>
</comment>
<accession>A0A425Y174</accession>
<keyword evidence="3" id="KW-0805">Transcription regulation</keyword>
<evidence type="ECO:0000259" key="9">
    <source>
        <dbReference type="PROSITE" id="PS51755"/>
    </source>
</evidence>
<proteinExistence type="predicted"/>
<keyword evidence="5" id="KW-0804">Transcription</keyword>
<evidence type="ECO:0000313" key="12">
    <source>
        <dbReference type="Proteomes" id="UP000285951"/>
    </source>
</evidence>
<dbReference type="SUPFAM" id="SSF46894">
    <property type="entry name" value="C-terminal effector domain of the bipartite response regulators"/>
    <property type="match status" value="1"/>
</dbReference>
<evidence type="ECO:0000256" key="4">
    <source>
        <dbReference type="ARBA" id="ARBA00023125"/>
    </source>
</evidence>
<dbReference type="InterPro" id="IPR001867">
    <property type="entry name" value="OmpR/PhoB-type_DNA-bd"/>
</dbReference>
<name>A0A425Y174_9BACT</name>
<sequence>MKPILIVEDEPGMLMGLKDNMEFEGYQVDVADDGEIGLDKILGNEYSLVLLDVMLPKISGFDICKQVRKKGIATPIILLTARGEEIDKVLGLEFGADDYITKPFSLRELLARIRAVLRRTENRTESKANHSVEIGKLSINFSSFEGFVDQQEVKMSHKEVEILNYLWDNKNTIVSRDDLLDHIWGTDYQPTSRTIDNFILKLRHKIEQDPNHAKIILTVHGVGYRLVV</sequence>
<feature type="domain" description="Response regulatory" evidence="8">
    <location>
        <begin position="3"/>
        <end position="117"/>
    </location>
</feature>
<evidence type="ECO:0000256" key="3">
    <source>
        <dbReference type="ARBA" id="ARBA00023015"/>
    </source>
</evidence>
<dbReference type="EMBL" id="WOTW01000041">
    <property type="protein sequence ID" value="MUP39160.1"/>
    <property type="molecule type" value="Genomic_DNA"/>
</dbReference>
<reference evidence="10 13" key="2">
    <citation type="submission" date="2019-12" db="EMBL/GenBank/DDBJ databases">
        <title>Draft genome sequence of Labilibaculum sp. strain 44 isolated from deep waters of Black Sea.</title>
        <authorList>
            <person name="Yadav S."/>
            <person name="Villanueva L."/>
        </authorList>
    </citation>
    <scope>NUCLEOTIDE SEQUENCE [LARGE SCALE GENOMIC DNA]</scope>
    <source>
        <strain evidence="10 13">44</strain>
    </source>
</reference>
<evidence type="ECO:0000313" key="10">
    <source>
        <dbReference type="EMBL" id="MUP39160.1"/>
    </source>
</evidence>
<dbReference type="Proteomes" id="UP000462449">
    <property type="component" value="Unassembled WGS sequence"/>
</dbReference>
<dbReference type="SUPFAM" id="SSF52172">
    <property type="entry name" value="CheY-like"/>
    <property type="match status" value="1"/>
</dbReference>
<dbReference type="EMBL" id="QTZN02000041">
    <property type="protein sequence ID" value="MVB08365.1"/>
    <property type="molecule type" value="Genomic_DNA"/>
</dbReference>
<dbReference type="GO" id="GO:0000156">
    <property type="term" value="F:phosphorelay response regulator activity"/>
    <property type="evidence" value="ECO:0007669"/>
    <property type="project" value="TreeGrafter"/>
</dbReference>
<dbReference type="Gene3D" id="6.10.250.690">
    <property type="match status" value="1"/>
</dbReference>
<dbReference type="InterPro" id="IPR036388">
    <property type="entry name" value="WH-like_DNA-bd_sf"/>
</dbReference>
<dbReference type="Pfam" id="PF00486">
    <property type="entry name" value="Trans_reg_C"/>
    <property type="match status" value="1"/>
</dbReference>
<evidence type="ECO:0000256" key="7">
    <source>
        <dbReference type="PROSITE-ProRule" id="PRU01091"/>
    </source>
</evidence>
<dbReference type="OrthoDB" id="9790442at2"/>
<dbReference type="InterPro" id="IPR011006">
    <property type="entry name" value="CheY-like_superfamily"/>
</dbReference>
<dbReference type="GO" id="GO:0005829">
    <property type="term" value="C:cytosol"/>
    <property type="evidence" value="ECO:0007669"/>
    <property type="project" value="TreeGrafter"/>
</dbReference>
<keyword evidence="2" id="KW-0902">Two-component regulatory system</keyword>
<evidence type="ECO:0000259" key="8">
    <source>
        <dbReference type="PROSITE" id="PS50110"/>
    </source>
</evidence>
<dbReference type="FunFam" id="3.40.50.2300:FF:000001">
    <property type="entry name" value="DNA-binding response regulator PhoB"/>
    <property type="match status" value="1"/>
</dbReference>
<dbReference type="GO" id="GO:0000976">
    <property type="term" value="F:transcription cis-regulatory region binding"/>
    <property type="evidence" value="ECO:0007669"/>
    <property type="project" value="TreeGrafter"/>
</dbReference>
<dbReference type="Gene3D" id="3.40.50.2300">
    <property type="match status" value="1"/>
</dbReference>
<feature type="modified residue" description="4-aspartylphosphate" evidence="6">
    <location>
        <position position="52"/>
    </location>
</feature>
<dbReference type="SMART" id="SM00862">
    <property type="entry name" value="Trans_reg_C"/>
    <property type="match status" value="1"/>
</dbReference>
<dbReference type="GO" id="GO:0032993">
    <property type="term" value="C:protein-DNA complex"/>
    <property type="evidence" value="ECO:0007669"/>
    <property type="project" value="TreeGrafter"/>
</dbReference>
<dbReference type="InterPro" id="IPR001789">
    <property type="entry name" value="Sig_transdc_resp-reg_receiver"/>
</dbReference>
<dbReference type="InterPro" id="IPR016032">
    <property type="entry name" value="Sig_transdc_resp-reg_C-effctor"/>
</dbReference>
<dbReference type="PANTHER" id="PTHR48111:SF1">
    <property type="entry name" value="TWO-COMPONENT RESPONSE REGULATOR ORR33"/>
    <property type="match status" value="1"/>
</dbReference>
<dbReference type="PROSITE" id="PS50110">
    <property type="entry name" value="RESPONSE_REGULATORY"/>
    <property type="match status" value="1"/>
</dbReference>
<keyword evidence="12" id="KW-1185">Reference proteome</keyword>
<evidence type="ECO:0000256" key="1">
    <source>
        <dbReference type="ARBA" id="ARBA00022553"/>
    </source>
</evidence>
<evidence type="ECO:0000256" key="6">
    <source>
        <dbReference type="PROSITE-ProRule" id="PRU00169"/>
    </source>
</evidence>
<evidence type="ECO:0000313" key="13">
    <source>
        <dbReference type="Proteomes" id="UP000462449"/>
    </source>
</evidence>
<organism evidence="10 13">
    <name type="scientific">Labilibaculum euxinus</name>
    <dbReference type="NCBI Taxonomy" id="2686357"/>
    <lineage>
        <taxon>Bacteria</taxon>
        <taxon>Pseudomonadati</taxon>
        <taxon>Bacteroidota</taxon>
        <taxon>Bacteroidia</taxon>
        <taxon>Marinilabiliales</taxon>
        <taxon>Marinifilaceae</taxon>
        <taxon>Labilibaculum</taxon>
    </lineage>
</organism>
<dbReference type="RefSeq" id="WP_124994465.1">
    <property type="nucleotide sequence ID" value="NZ_JAVCNR010000024.1"/>
</dbReference>
<feature type="domain" description="OmpR/PhoB-type" evidence="9">
    <location>
        <begin position="129"/>
        <end position="228"/>
    </location>
</feature>
<dbReference type="AlphaFoldDB" id="A0A425Y174"/>
<evidence type="ECO:0000256" key="2">
    <source>
        <dbReference type="ARBA" id="ARBA00023012"/>
    </source>
</evidence>
<dbReference type="SMART" id="SM00448">
    <property type="entry name" value="REC"/>
    <property type="match status" value="1"/>
</dbReference>
<dbReference type="CDD" id="cd00383">
    <property type="entry name" value="trans_reg_C"/>
    <property type="match status" value="1"/>
</dbReference>
<dbReference type="PANTHER" id="PTHR48111">
    <property type="entry name" value="REGULATOR OF RPOS"/>
    <property type="match status" value="1"/>
</dbReference>